<evidence type="ECO:0000259" key="4">
    <source>
        <dbReference type="Pfam" id="PF02558"/>
    </source>
</evidence>
<evidence type="ECO:0000256" key="3">
    <source>
        <dbReference type="ARBA" id="ARBA00023002"/>
    </source>
</evidence>
<dbReference type="AlphaFoldDB" id="A0A644Y824"/>
<organism evidence="6">
    <name type="scientific">bioreactor metagenome</name>
    <dbReference type="NCBI Taxonomy" id="1076179"/>
    <lineage>
        <taxon>unclassified sequences</taxon>
        <taxon>metagenomes</taxon>
        <taxon>ecological metagenomes</taxon>
    </lineage>
</organism>
<dbReference type="GO" id="GO:0008677">
    <property type="term" value="F:2-dehydropantoate 2-reductase activity"/>
    <property type="evidence" value="ECO:0007669"/>
    <property type="project" value="InterPro"/>
</dbReference>
<dbReference type="NCBIfam" id="TIGR00745">
    <property type="entry name" value="apbA_panE"/>
    <property type="match status" value="1"/>
</dbReference>
<reference evidence="6" key="1">
    <citation type="submission" date="2019-08" db="EMBL/GenBank/DDBJ databases">
        <authorList>
            <person name="Kucharzyk K."/>
            <person name="Murdoch R.W."/>
            <person name="Higgins S."/>
            <person name="Loffler F."/>
        </authorList>
    </citation>
    <scope>NUCLEOTIDE SEQUENCE</scope>
</reference>
<accession>A0A644Y824</accession>
<comment type="similarity">
    <text evidence="1">Belongs to the ketopantoate reductase family.</text>
</comment>
<dbReference type="GO" id="GO:0015940">
    <property type="term" value="P:pantothenate biosynthetic process"/>
    <property type="evidence" value="ECO:0007669"/>
    <property type="project" value="InterPro"/>
</dbReference>
<keyword evidence="3" id="KW-0560">Oxidoreductase</keyword>
<evidence type="ECO:0000256" key="2">
    <source>
        <dbReference type="ARBA" id="ARBA00022857"/>
    </source>
</evidence>
<dbReference type="Pfam" id="PF02558">
    <property type="entry name" value="ApbA"/>
    <property type="match status" value="1"/>
</dbReference>
<dbReference type="PANTHER" id="PTHR21708:SF26">
    <property type="entry name" value="2-DEHYDROPANTOATE 2-REDUCTASE"/>
    <property type="match status" value="1"/>
</dbReference>
<dbReference type="InterPro" id="IPR013332">
    <property type="entry name" value="KPR_N"/>
</dbReference>
<protein>
    <recommendedName>
        <fullName evidence="7">2-dehydropantoate 2-reductase</fullName>
    </recommendedName>
</protein>
<gene>
    <name evidence="6" type="ORF">SDC9_69171</name>
</gene>
<dbReference type="SUPFAM" id="SSF48179">
    <property type="entry name" value="6-phosphogluconate dehydrogenase C-terminal domain-like"/>
    <property type="match status" value="1"/>
</dbReference>
<feature type="domain" description="Ketopantoate reductase N-terminal" evidence="4">
    <location>
        <begin position="7"/>
        <end position="149"/>
    </location>
</feature>
<feature type="domain" description="Ketopantoate reductase C-terminal" evidence="5">
    <location>
        <begin position="179"/>
        <end position="301"/>
    </location>
</feature>
<dbReference type="SUPFAM" id="SSF51735">
    <property type="entry name" value="NAD(P)-binding Rossmann-fold domains"/>
    <property type="match status" value="1"/>
</dbReference>
<name>A0A644Y824_9ZZZZ</name>
<sequence>MEINTVSIIGLGALGVLFSHHLSRYMPADRLRIVADAGRIGRYQKEQVFCNGEPCRFHYVSPEEDCTPADLLIFCVKYQGLADAIEESRNQVGPNTIIISLLNGISSEEIIGRTFGMDKLLYSVAQGMDAVKVGNQLAYQHMGIISFGDRQPGGVSESAGTVARFFDKTCLPYEVSTDMPHKMWGKLMFNVGVNQTVAVFESDYSSIQREGPARDTMISAMKEVVALSEKENVNLTQSDLDYWFKVLDGLNPRGKPSMRQDLEAKRKSEVELFAGTVLALGRKHNLSFPTNQMLYDKITEMESQF</sequence>
<dbReference type="EMBL" id="VSSQ01003869">
    <property type="protein sequence ID" value="MPM22713.1"/>
    <property type="molecule type" value="Genomic_DNA"/>
</dbReference>
<dbReference type="InterPro" id="IPR051402">
    <property type="entry name" value="KPR-Related"/>
</dbReference>
<dbReference type="GO" id="GO:0005737">
    <property type="term" value="C:cytoplasm"/>
    <property type="evidence" value="ECO:0007669"/>
    <property type="project" value="TreeGrafter"/>
</dbReference>
<proteinExistence type="inferred from homology"/>
<dbReference type="InterPro" id="IPR003710">
    <property type="entry name" value="ApbA"/>
</dbReference>
<dbReference type="Gene3D" id="1.10.1040.10">
    <property type="entry name" value="N-(1-d-carboxylethyl)-l-norvaline Dehydrogenase, domain 2"/>
    <property type="match status" value="1"/>
</dbReference>
<evidence type="ECO:0000259" key="5">
    <source>
        <dbReference type="Pfam" id="PF08546"/>
    </source>
</evidence>
<dbReference type="Gene3D" id="3.40.50.720">
    <property type="entry name" value="NAD(P)-binding Rossmann-like Domain"/>
    <property type="match status" value="1"/>
</dbReference>
<dbReference type="InterPro" id="IPR036291">
    <property type="entry name" value="NAD(P)-bd_dom_sf"/>
</dbReference>
<comment type="caution">
    <text evidence="6">The sequence shown here is derived from an EMBL/GenBank/DDBJ whole genome shotgun (WGS) entry which is preliminary data.</text>
</comment>
<keyword evidence="2" id="KW-0521">NADP</keyword>
<dbReference type="Pfam" id="PF08546">
    <property type="entry name" value="ApbA_C"/>
    <property type="match status" value="1"/>
</dbReference>
<evidence type="ECO:0000256" key="1">
    <source>
        <dbReference type="ARBA" id="ARBA00007870"/>
    </source>
</evidence>
<dbReference type="InterPro" id="IPR008927">
    <property type="entry name" value="6-PGluconate_DH-like_C_sf"/>
</dbReference>
<dbReference type="InterPro" id="IPR013752">
    <property type="entry name" value="KPA_reductase"/>
</dbReference>
<dbReference type="InterPro" id="IPR013328">
    <property type="entry name" value="6PGD_dom2"/>
</dbReference>
<dbReference type="PANTHER" id="PTHR21708">
    <property type="entry name" value="PROBABLE 2-DEHYDROPANTOATE 2-REDUCTASE"/>
    <property type="match status" value="1"/>
</dbReference>
<evidence type="ECO:0008006" key="7">
    <source>
        <dbReference type="Google" id="ProtNLM"/>
    </source>
</evidence>
<evidence type="ECO:0000313" key="6">
    <source>
        <dbReference type="EMBL" id="MPM22713.1"/>
    </source>
</evidence>